<accession>A0A4Q1ASA5</accession>
<dbReference type="RefSeq" id="WP_129062398.1">
    <property type="nucleotide sequence ID" value="NZ_NXIE01000005.1"/>
</dbReference>
<evidence type="ECO:0008006" key="4">
    <source>
        <dbReference type="Google" id="ProtNLM"/>
    </source>
</evidence>
<protein>
    <recommendedName>
        <fullName evidence="4">Uroporphyrinogen III synthase HEM4</fullName>
    </recommendedName>
</protein>
<feature type="transmembrane region" description="Helical" evidence="1">
    <location>
        <begin position="43"/>
        <end position="67"/>
    </location>
</feature>
<gene>
    <name evidence="2" type="ORF">CP965_12265</name>
</gene>
<dbReference type="AlphaFoldDB" id="A0A4Q1ASA5"/>
<comment type="caution">
    <text evidence="2">The sequence shown here is derived from an EMBL/GenBank/DDBJ whole genome shotgun (WGS) entry which is preliminary data.</text>
</comment>
<keyword evidence="1" id="KW-1133">Transmembrane helix</keyword>
<dbReference type="OrthoDB" id="5338103at2"/>
<evidence type="ECO:0000256" key="1">
    <source>
        <dbReference type="SAM" id="Phobius"/>
    </source>
</evidence>
<dbReference type="Proteomes" id="UP000289718">
    <property type="component" value="Unassembled WGS sequence"/>
</dbReference>
<dbReference type="EMBL" id="NXIE01000005">
    <property type="protein sequence ID" value="RXK11945.1"/>
    <property type="molecule type" value="Genomic_DNA"/>
</dbReference>
<keyword evidence="1" id="KW-0812">Transmembrane</keyword>
<feature type="transmembrane region" description="Helical" evidence="1">
    <location>
        <begin position="7"/>
        <end position="23"/>
    </location>
</feature>
<proteinExistence type="predicted"/>
<evidence type="ECO:0000313" key="2">
    <source>
        <dbReference type="EMBL" id="RXK11945.1"/>
    </source>
</evidence>
<keyword evidence="3" id="KW-1185">Reference proteome</keyword>
<organism evidence="2 3">
    <name type="scientific">Halarcobacter mediterraneus</name>
    <dbReference type="NCBI Taxonomy" id="2023153"/>
    <lineage>
        <taxon>Bacteria</taxon>
        <taxon>Pseudomonadati</taxon>
        <taxon>Campylobacterota</taxon>
        <taxon>Epsilonproteobacteria</taxon>
        <taxon>Campylobacterales</taxon>
        <taxon>Arcobacteraceae</taxon>
        <taxon>Halarcobacter</taxon>
    </lineage>
</organism>
<reference evidence="2 3" key="1">
    <citation type="submission" date="2017-09" db="EMBL/GenBank/DDBJ databases">
        <title>Genomics of the genus Arcobacter.</title>
        <authorList>
            <person name="Perez-Cataluna A."/>
            <person name="Figueras M.J."/>
            <person name="Salas-Masso N."/>
        </authorList>
    </citation>
    <scope>NUCLEOTIDE SEQUENCE [LARGE SCALE GENOMIC DNA]</scope>
    <source>
        <strain evidence="2 3">F156-34</strain>
    </source>
</reference>
<sequence length="337" mass="39035">MGLKKYIGFSLLLIIAISLYVYSVESGSYEITILDYTMQLPTVLWIIIPVALLFFFSVLHLIFYGSLNFFKTRGFIKDEENIVELIKASLLEKEEKKKFKTQAFKNLASILRQLKFDTKDTTFTSKDEELNNIVSLIKDIKDGKYVTDKNFRLDEKSSLGKKNLINKVNEQIDFAVDILKKQEQYDKEVVKAAFFNVLENKSMTTVKKVYTNVELTKDMALKLFLKDVDNTDFGLTKEEILKITKELNYTKEEFITLAKLYKNTLNPDKLLDLFETLSNENEEAAGAYFYVLLELEMIENLNDLLAGYKDDEFKAYRALLDLKQAGKHYSIDDITTI</sequence>
<name>A0A4Q1ASA5_9BACT</name>
<evidence type="ECO:0000313" key="3">
    <source>
        <dbReference type="Proteomes" id="UP000289718"/>
    </source>
</evidence>
<keyword evidence="1" id="KW-0472">Membrane</keyword>